<evidence type="ECO:0000256" key="8">
    <source>
        <dbReference type="ARBA" id="ARBA00038436"/>
    </source>
</evidence>
<dbReference type="EMBL" id="FWFR01000003">
    <property type="protein sequence ID" value="SLN71723.1"/>
    <property type="molecule type" value="Genomic_DNA"/>
</dbReference>
<evidence type="ECO:0000256" key="6">
    <source>
        <dbReference type="ARBA" id="ARBA00022989"/>
    </source>
</evidence>
<feature type="transmembrane region" description="Helical" evidence="9">
    <location>
        <begin position="36"/>
        <end position="62"/>
    </location>
</feature>
<evidence type="ECO:0000256" key="4">
    <source>
        <dbReference type="ARBA" id="ARBA00022519"/>
    </source>
</evidence>
<dbReference type="InParanoid" id="A0A1Y5TT46"/>
<keyword evidence="2 9" id="KW-0813">Transport</keyword>
<name>A0A1Y5TT46_9PROT</name>
<reference evidence="11 12" key="1">
    <citation type="submission" date="2017-03" db="EMBL/GenBank/DDBJ databases">
        <authorList>
            <person name="Afonso C.L."/>
            <person name="Miller P.J."/>
            <person name="Scott M.A."/>
            <person name="Spackman E."/>
            <person name="Goraichik I."/>
            <person name="Dimitrov K.M."/>
            <person name="Suarez D.L."/>
            <person name="Swayne D.E."/>
        </authorList>
    </citation>
    <scope>NUCLEOTIDE SEQUENCE [LARGE SCALE GENOMIC DNA]</scope>
    <source>
        <strain evidence="11 12">CECT 7691</strain>
    </source>
</reference>
<keyword evidence="12" id="KW-1185">Reference proteome</keyword>
<dbReference type="Pfam" id="PF04290">
    <property type="entry name" value="DctQ"/>
    <property type="match status" value="1"/>
</dbReference>
<feature type="domain" description="Tripartite ATP-independent periplasmic transporters DctQ component" evidence="10">
    <location>
        <begin position="26"/>
        <end position="155"/>
    </location>
</feature>
<keyword evidence="3" id="KW-1003">Cell membrane</keyword>
<evidence type="ECO:0000256" key="3">
    <source>
        <dbReference type="ARBA" id="ARBA00022475"/>
    </source>
</evidence>
<comment type="subunit">
    <text evidence="9">The complex comprises the extracytoplasmic solute receptor protein and the two transmembrane proteins.</text>
</comment>
<proteinExistence type="inferred from homology"/>
<dbReference type="PANTHER" id="PTHR35011:SF10">
    <property type="entry name" value="TRAP TRANSPORTER SMALL PERMEASE PROTEIN"/>
    <property type="match status" value="1"/>
</dbReference>
<feature type="transmembrane region" description="Helical" evidence="9">
    <location>
        <begin position="89"/>
        <end position="111"/>
    </location>
</feature>
<organism evidence="11 12">
    <name type="scientific">Oceanibacterium hippocampi</name>
    <dbReference type="NCBI Taxonomy" id="745714"/>
    <lineage>
        <taxon>Bacteria</taxon>
        <taxon>Pseudomonadati</taxon>
        <taxon>Pseudomonadota</taxon>
        <taxon>Alphaproteobacteria</taxon>
        <taxon>Sneathiellales</taxon>
        <taxon>Sneathiellaceae</taxon>
        <taxon>Oceanibacterium</taxon>
    </lineage>
</organism>
<evidence type="ECO:0000256" key="1">
    <source>
        <dbReference type="ARBA" id="ARBA00004429"/>
    </source>
</evidence>
<evidence type="ECO:0000256" key="2">
    <source>
        <dbReference type="ARBA" id="ARBA00022448"/>
    </source>
</evidence>
<feature type="transmembrane region" description="Helical" evidence="9">
    <location>
        <begin position="12"/>
        <end position="30"/>
    </location>
</feature>
<evidence type="ECO:0000256" key="7">
    <source>
        <dbReference type="ARBA" id="ARBA00023136"/>
    </source>
</evidence>
<evidence type="ECO:0000256" key="9">
    <source>
        <dbReference type="RuleBase" id="RU369079"/>
    </source>
</evidence>
<accession>A0A1Y5TT46</accession>
<keyword evidence="6 9" id="KW-1133">Transmembrane helix</keyword>
<dbReference type="OrthoDB" id="6183232at2"/>
<dbReference type="RefSeq" id="WP_085884743.1">
    <property type="nucleotide sequence ID" value="NZ_FWFR01000003.1"/>
</dbReference>
<dbReference type="Proteomes" id="UP000193200">
    <property type="component" value="Unassembled WGS sequence"/>
</dbReference>
<dbReference type="GO" id="GO:0015740">
    <property type="term" value="P:C4-dicarboxylate transport"/>
    <property type="evidence" value="ECO:0007669"/>
    <property type="project" value="TreeGrafter"/>
</dbReference>
<comment type="function">
    <text evidence="9">Part of the tripartite ATP-independent periplasmic (TRAP) transport system.</text>
</comment>
<dbReference type="AlphaFoldDB" id="A0A1Y5TT46"/>
<dbReference type="InterPro" id="IPR007387">
    <property type="entry name" value="TRAP_DctQ"/>
</dbReference>
<dbReference type="InterPro" id="IPR055348">
    <property type="entry name" value="DctQ"/>
</dbReference>
<gene>
    <name evidence="11" type="ORF">OCH7691_03395</name>
</gene>
<dbReference type="GO" id="GO:0022857">
    <property type="term" value="F:transmembrane transporter activity"/>
    <property type="evidence" value="ECO:0007669"/>
    <property type="project" value="UniProtKB-UniRule"/>
</dbReference>
<comment type="similarity">
    <text evidence="8 9">Belongs to the TRAP transporter small permease family.</text>
</comment>
<keyword evidence="5 9" id="KW-0812">Transmembrane</keyword>
<keyword evidence="7 9" id="KW-0472">Membrane</keyword>
<evidence type="ECO:0000259" key="10">
    <source>
        <dbReference type="Pfam" id="PF04290"/>
    </source>
</evidence>
<sequence>MRKWFEGTIVRGSGTLGALALILLGLVVTFEVVLRAFGFAIVGGVEISAILLAVLVFAGLSFTQATDGHVTMEAVVNLTPPAYRRASQVLSLLICTGTSGLMTWGTATQAIRSYTTKEFQFGTTHFPLWPTKAVVAIGLGLLTIMFLLQALSAVRAWRSRTDVEGG</sequence>
<evidence type="ECO:0000313" key="11">
    <source>
        <dbReference type="EMBL" id="SLN71723.1"/>
    </source>
</evidence>
<dbReference type="GO" id="GO:0005886">
    <property type="term" value="C:plasma membrane"/>
    <property type="evidence" value="ECO:0007669"/>
    <property type="project" value="UniProtKB-SubCell"/>
</dbReference>
<feature type="transmembrane region" description="Helical" evidence="9">
    <location>
        <begin position="131"/>
        <end position="151"/>
    </location>
</feature>
<evidence type="ECO:0000313" key="12">
    <source>
        <dbReference type="Proteomes" id="UP000193200"/>
    </source>
</evidence>
<dbReference type="PANTHER" id="PTHR35011">
    <property type="entry name" value="2,3-DIKETO-L-GULONATE TRAP TRANSPORTER SMALL PERMEASE PROTEIN YIAM"/>
    <property type="match status" value="1"/>
</dbReference>
<evidence type="ECO:0000256" key="5">
    <source>
        <dbReference type="ARBA" id="ARBA00022692"/>
    </source>
</evidence>
<protein>
    <recommendedName>
        <fullName evidence="9">TRAP transporter small permease protein</fullName>
    </recommendedName>
</protein>
<comment type="subcellular location">
    <subcellularLocation>
        <location evidence="1 9">Cell inner membrane</location>
        <topology evidence="1 9">Multi-pass membrane protein</topology>
    </subcellularLocation>
</comment>
<keyword evidence="4 9" id="KW-0997">Cell inner membrane</keyword>